<evidence type="ECO:0000313" key="2">
    <source>
        <dbReference type="EMBL" id="KIK53891.1"/>
    </source>
</evidence>
<dbReference type="AlphaFoldDB" id="A0A0D0BGP6"/>
<sequence length="70" mass="8040">MVHFCHSPVTVFNYPTLAACHLSWDFFVLKLDISDQNPTTDQIEELMGPEHEDGEVDSDIEDKDNEMDIN</sequence>
<dbReference type="HOGENOM" id="CLU_2758044_0_0_1"/>
<proteinExistence type="predicted"/>
<gene>
    <name evidence="2" type="ORF">GYMLUDRAFT_249931</name>
</gene>
<feature type="region of interest" description="Disordered" evidence="1">
    <location>
        <begin position="45"/>
        <end position="70"/>
    </location>
</feature>
<keyword evidence="3" id="KW-1185">Reference proteome</keyword>
<organism evidence="2 3">
    <name type="scientific">Collybiopsis luxurians FD-317 M1</name>
    <dbReference type="NCBI Taxonomy" id="944289"/>
    <lineage>
        <taxon>Eukaryota</taxon>
        <taxon>Fungi</taxon>
        <taxon>Dikarya</taxon>
        <taxon>Basidiomycota</taxon>
        <taxon>Agaricomycotina</taxon>
        <taxon>Agaricomycetes</taxon>
        <taxon>Agaricomycetidae</taxon>
        <taxon>Agaricales</taxon>
        <taxon>Marasmiineae</taxon>
        <taxon>Omphalotaceae</taxon>
        <taxon>Collybiopsis</taxon>
        <taxon>Collybiopsis luxurians</taxon>
    </lineage>
</organism>
<evidence type="ECO:0000313" key="3">
    <source>
        <dbReference type="Proteomes" id="UP000053593"/>
    </source>
</evidence>
<dbReference type="Proteomes" id="UP000053593">
    <property type="component" value="Unassembled WGS sequence"/>
</dbReference>
<reference evidence="2 3" key="1">
    <citation type="submission" date="2014-04" db="EMBL/GenBank/DDBJ databases">
        <title>Evolutionary Origins and Diversification of the Mycorrhizal Mutualists.</title>
        <authorList>
            <consortium name="DOE Joint Genome Institute"/>
            <consortium name="Mycorrhizal Genomics Consortium"/>
            <person name="Kohler A."/>
            <person name="Kuo A."/>
            <person name="Nagy L.G."/>
            <person name="Floudas D."/>
            <person name="Copeland A."/>
            <person name="Barry K.W."/>
            <person name="Cichocki N."/>
            <person name="Veneault-Fourrey C."/>
            <person name="LaButti K."/>
            <person name="Lindquist E.A."/>
            <person name="Lipzen A."/>
            <person name="Lundell T."/>
            <person name="Morin E."/>
            <person name="Murat C."/>
            <person name="Riley R."/>
            <person name="Ohm R."/>
            <person name="Sun H."/>
            <person name="Tunlid A."/>
            <person name="Henrissat B."/>
            <person name="Grigoriev I.V."/>
            <person name="Hibbett D.S."/>
            <person name="Martin F."/>
        </authorList>
    </citation>
    <scope>NUCLEOTIDE SEQUENCE [LARGE SCALE GENOMIC DNA]</scope>
    <source>
        <strain evidence="2 3">FD-317 M1</strain>
    </source>
</reference>
<protein>
    <submittedName>
        <fullName evidence="2">Uncharacterized protein</fullName>
    </submittedName>
</protein>
<evidence type="ECO:0000256" key="1">
    <source>
        <dbReference type="SAM" id="MobiDB-lite"/>
    </source>
</evidence>
<feature type="compositionally biased region" description="Acidic residues" evidence="1">
    <location>
        <begin position="52"/>
        <end position="70"/>
    </location>
</feature>
<dbReference type="EMBL" id="KN834822">
    <property type="protein sequence ID" value="KIK53891.1"/>
    <property type="molecule type" value="Genomic_DNA"/>
</dbReference>
<accession>A0A0D0BGP6</accession>
<name>A0A0D0BGP6_9AGAR</name>